<dbReference type="EMBL" id="NHYD01003444">
    <property type="protein sequence ID" value="PPQ77092.1"/>
    <property type="molecule type" value="Genomic_DNA"/>
</dbReference>
<dbReference type="InParanoid" id="A0A409WF02"/>
<organism evidence="1 2">
    <name type="scientific">Psilocybe cyanescens</name>
    <dbReference type="NCBI Taxonomy" id="93625"/>
    <lineage>
        <taxon>Eukaryota</taxon>
        <taxon>Fungi</taxon>
        <taxon>Dikarya</taxon>
        <taxon>Basidiomycota</taxon>
        <taxon>Agaricomycotina</taxon>
        <taxon>Agaricomycetes</taxon>
        <taxon>Agaricomycetidae</taxon>
        <taxon>Agaricales</taxon>
        <taxon>Agaricineae</taxon>
        <taxon>Strophariaceae</taxon>
        <taxon>Psilocybe</taxon>
    </lineage>
</organism>
<name>A0A409WF02_PSICY</name>
<reference evidence="1 2" key="1">
    <citation type="journal article" date="2018" name="Evol. Lett.">
        <title>Horizontal gene cluster transfer increased hallucinogenic mushroom diversity.</title>
        <authorList>
            <person name="Reynolds H.T."/>
            <person name="Vijayakumar V."/>
            <person name="Gluck-Thaler E."/>
            <person name="Korotkin H.B."/>
            <person name="Matheny P.B."/>
            <person name="Slot J.C."/>
        </authorList>
    </citation>
    <scope>NUCLEOTIDE SEQUENCE [LARGE SCALE GENOMIC DNA]</scope>
    <source>
        <strain evidence="1 2">2631</strain>
    </source>
</reference>
<sequence length="137" mass="14643">MPESGFLVNAARIASSFGLETYMHAPLGSIAQVVSFLHSSTIAHIVILVASPSETSTDKARGLDSTVRPTSSNDPNVKIALDKLLAWKPSTDGHQIFELEVLEKAANNSTKTYKVYVLGALAKPESITGRATRGYPT</sequence>
<protein>
    <submittedName>
        <fullName evidence="1">Uncharacterized protein</fullName>
    </submittedName>
</protein>
<keyword evidence="2" id="KW-1185">Reference proteome</keyword>
<dbReference type="AlphaFoldDB" id="A0A409WF02"/>
<evidence type="ECO:0000313" key="1">
    <source>
        <dbReference type="EMBL" id="PPQ77092.1"/>
    </source>
</evidence>
<gene>
    <name evidence="1" type="ORF">CVT25_014905</name>
</gene>
<evidence type="ECO:0000313" key="2">
    <source>
        <dbReference type="Proteomes" id="UP000283269"/>
    </source>
</evidence>
<accession>A0A409WF02</accession>
<dbReference type="Proteomes" id="UP000283269">
    <property type="component" value="Unassembled WGS sequence"/>
</dbReference>
<comment type="caution">
    <text evidence="1">The sequence shown here is derived from an EMBL/GenBank/DDBJ whole genome shotgun (WGS) entry which is preliminary data.</text>
</comment>
<proteinExistence type="predicted"/>